<dbReference type="EMBL" id="JAWQEG010000600">
    <property type="protein sequence ID" value="KAK3887936.1"/>
    <property type="molecule type" value="Genomic_DNA"/>
</dbReference>
<gene>
    <name evidence="1" type="ORF">Pcinc_007986</name>
</gene>
<dbReference type="Proteomes" id="UP001286313">
    <property type="component" value="Unassembled WGS sequence"/>
</dbReference>
<protein>
    <recommendedName>
        <fullName evidence="3">Nuclease HARBI1</fullName>
    </recommendedName>
</protein>
<evidence type="ECO:0000313" key="1">
    <source>
        <dbReference type="EMBL" id="KAK3887936.1"/>
    </source>
</evidence>
<reference evidence="1" key="1">
    <citation type="submission" date="2023-10" db="EMBL/GenBank/DDBJ databases">
        <title>Genome assemblies of two species of porcelain crab, Petrolisthes cinctipes and Petrolisthes manimaculis (Anomura: Porcellanidae).</title>
        <authorList>
            <person name="Angst P."/>
        </authorList>
    </citation>
    <scope>NUCLEOTIDE SEQUENCE</scope>
    <source>
        <strain evidence="1">PB745_01</strain>
        <tissue evidence="1">Gill</tissue>
    </source>
</reference>
<dbReference type="PRINTS" id="PR02086">
    <property type="entry name" value="PUTNUCHARBI1"/>
</dbReference>
<accession>A0AAE1G9T7</accession>
<dbReference type="InterPro" id="IPR026103">
    <property type="entry name" value="HARBI1_animal"/>
</dbReference>
<evidence type="ECO:0008006" key="3">
    <source>
        <dbReference type="Google" id="ProtNLM"/>
    </source>
</evidence>
<sequence length="149" mass="16841">MAQQQPQPRRVRTFRPRRNVLDELGDTELIKRYRLDRAGIIFVTEMLRGALESPTSRTMAISPEMKVVITLRYLATGKMQLCNGDDLGPSQPSVSRVIAQTVELLASPAIATRFIKFPRTRQEIQRRQNEFMAISNFPGIVGTIGEPTL</sequence>
<proteinExistence type="predicted"/>
<keyword evidence="2" id="KW-1185">Reference proteome</keyword>
<name>A0AAE1G9T7_PETCI</name>
<evidence type="ECO:0000313" key="2">
    <source>
        <dbReference type="Proteomes" id="UP001286313"/>
    </source>
</evidence>
<dbReference type="AlphaFoldDB" id="A0AAE1G9T7"/>
<organism evidence="1 2">
    <name type="scientific">Petrolisthes cinctipes</name>
    <name type="common">Flat porcelain crab</name>
    <dbReference type="NCBI Taxonomy" id="88211"/>
    <lineage>
        <taxon>Eukaryota</taxon>
        <taxon>Metazoa</taxon>
        <taxon>Ecdysozoa</taxon>
        <taxon>Arthropoda</taxon>
        <taxon>Crustacea</taxon>
        <taxon>Multicrustacea</taxon>
        <taxon>Malacostraca</taxon>
        <taxon>Eumalacostraca</taxon>
        <taxon>Eucarida</taxon>
        <taxon>Decapoda</taxon>
        <taxon>Pleocyemata</taxon>
        <taxon>Anomura</taxon>
        <taxon>Galatheoidea</taxon>
        <taxon>Porcellanidae</taxon>
        <taxon>Petrolisthes</taxon>
    </lineage>
</organism>
<comment type="caution">
    <text evidence="1">The sequence shown here is derived from an EMBL/GenBank/DDBJ whole genome shotgun (WGS) entry which is preliminary data.</text>
</comment>